<evidence type="ECO:0000256" key="3">
    <source>
        <dbReference type="ARBA" id="ARBA00022670"/>
    </source>
</evidence>
<keyword evidence="2" id="KW-0964">Secreted</keyword>
<evidence type="ECO:0000259" key="8">
    <source>
        <dbReference type="PROSITE" id="PS50240"/>
    </source>
</evidence>
<feature type="domain" description="Peptidase S1" evidence="8">
    <location>
        <begin position="1"/>
        <end position="102"/>
    </location>
</feature>
<dbReference type="InterPro" id="IPR043504">
    <property type="entry name" value="Peptidase_S1_PA_chymotrypsin"/>
</dbReference>
<dbReference type="GO" id="GO:0005615">
    <property type="term" value="C:extracellular space"/>
    <property type="evidence" value="ECO:0007669"/>
    <property type="project" value="TreeGrafter"/>
</dbReference>
<comment type="subcellular location">
    <subcellularLocation>
        <location evidence="1">Secreted</location>
    </subcellularLocation>
</comment>
<dbReference type="SUPFAM" id="SSF50494">
    <property type="entry name" value="Trypsin-like serine proteases"/>
    <property type="match status" value="1"/>
</dbReference>
<evidence type="ECO:0000256" key="5">
    <source>
        <dbReference type="ARBA" id="ARBA00022825"/>
    </source>
</evidence>
<dbReference type="InterPro" id="IPR050127">
    <property type="entry name" value="Serine_Proteases_S1"/>
</dbReference>
<dbReference type="GO" id="GO:0004252">
    <property type="term" value="F:serine-type endopeptidase activity"/>
    <property type="evidence" value="ECO:0007669"/>
    <property type="project" value="InterPro"/>
</dbReference>
<evidence type="ECO:0000313" key="10">
    <source>
        <dbReference type="Proteomes" id="UP001497623"/>
    </source>
</evidence>
<dbReference type="Pfam" id="PF00089">
    <property type="entry name" value="Trypsin"/>
    <property type="match status" value="1"/>
</dbReference>
<dbReference type="Proteomes" id="UP001497623">
    <property type="component" value="Unassembled WGS sequence"/>
</dbReference>
<dbReference type="PANTHER" id="PTHR24264:SF65">
    <property type="entry name" value="SRCR DOMAIN-CONTAINING PROTEIN"/>
    <property type="match status" value="1"/>
</dbReference>
<sequence length="106" mass="11516">WGATSQVLQEVALDLISVEECREKYQNTPQPHSITDNMVCTLTPDKDACLGDSGGPLIFQIPDGRWVQIGVVSFGYECAHPDGPGVYANVANYIDWITSTTGSDHC</sequence>
<evidence type="ECO:0000313" key="9">
    <source>
        <dbReference type="EMBL" id="CAL4171381.1"/>
    </source>
</evidence>
<evidence type="ECO:0000256" key="6">
    <source>
        <dbReference type="ARBA" id="ARBA00023157"/>
    </source>
</evidence>
<keyword evidence="10" id="KW-1185">Reference proteome</keyword>
<proteinExistence type="inferred from homology"/>
<dbReference type="PANTHER" id="PTHR24264">
    <property type="entry name" value="TRYPSIN-RELATED"/>
    <property type="match status" value="1"/>
</dbReference>
<dbReference type="PROSITE" id="PS00135">
    <property type="entry name" value="TRYPSIN_SER"/>
    <property type="match status" value="1"/>
</dbReference>
<keyword evidence="4" id="KW-0378">Hydrolase</keyword>
<dbReference type="Gene3D" id="2.40.10.10">
    <property type="entry name" value="Trypsin-like serine proteases"/>
    <property type="match status" value="1"/>
</dbReference>
<evidence type="ECO:0000256" key="1">
    <source>
        <dbReference type="ARBA" id="ARBA00004613"/>
    </source>
</evidence>
<dbReference type="EMBL" id="CAXKWB010051347">
    <property type="protein sequence ID" value="CAL4171381.1"/>
    <property type="molecule type" value="Genomic_DNA"/>
</dbReference>
<dbReference type="PROSITE" id="PS50240">
    <property type="entry name" value="TRYPSIN_DOM"/>
    <property type="match status" value="1"/>
</dbReference>
<gene>
    <name evidence="9" type="ORF">MNOR_LOCUS34105</name>
</gene>
<accession>A0AAV2SCY6</accession>
<organism evidence="9 10">
    <name type="scientific">Meganyctiphanes norvegica</name>
    <name type="common">Northern krill</name>
    <name type="synonym">Thysanopoda norvegica</name>
    <dbReference type="NCBI Taxonomy" id="48144"/>
    <lineage>
        <taxon>Eukaryota</taxon>
        <taxon>Metazoa</taxon>
        <taxon>Ecdysozoa</taxon>
        <taxon>Arthropoda</taxon>
        <taxon>Crustacea</taxon>
        <taxon>Multicrustacea</taxon>
        <taxon>Malacostraca</taxon>
        <taxon>Eumalacostraca</taxon>
        <taxon>Eucarida</taxon>
        <taxon>Euphausiacea</taxon>
        <taxon>Euphausiidae</taxon>
        <taxon>Meganyctiphanes</taxon>
    </lineage>
</organism>
<keyword evidence="5" id="KW-0720">Serine protease</keyword>
<name>A0AAV2SCY6_MEGNR</name>
<dbReference type="InterPro" id="IPR033116">
    <property type="entry name" value="TRYPSIN_SER"/>
</dbReference>
<protein>
    <recommendedName>
        <fullName evidence="8">Peptidase S1 domain-containing protein</fullName>
    </recommendedName>
</protein>
<dbReference type="AlphaFoldDB" id="A0AAV2SCY6"/>
<dbReference type="InterPro" id="IPR001254">
    <property type="entry name" value="Trypsin_dom"/>
</dbReference>
<comment type="similarity">
    <text evidence="7">Belongs to the peptidase S1 family. CLIP subfamily.</text>
</comment>
<reference evidence="9 10" key="1">
    <citation type="submission" date="2024-05" db="EMBL/GenBank/DDBJ databases">
        <authorList>
            <person name="Wallberg A."/>
        </authorList>
    </citation>
    <scope>NUCLEOTIDE SEQUENCE [LARGE SCALE GENOMIC DNA]</scope>
</reference>
<comment type="caution">
    <text evidence="9">The sequence shown here is derived from an EMBL/GenBank/DDBJ whole genome shotgun (WGS) entry which is preliminary data.</text>
</comment>
<evidence type="ECO:0000256" key="7">
    <source>
        <dbReference type="ARBA" id="ARBA00024195"/>
    </source>
</evidence>
<evidence type="ECO:0000256" key="2">
    <source>
        <dbReference type="ARBA" id="ARBA00022525"/>
    </source>
</evidence>
<dbReference type="GO" id="GO:0006508">
    <property type="term" value="P:proteolysis"/>
    <property type="evidence" value="ECO:0007669"/>
    <property type="project" value="UniProtKB-KW"/>
</dbReference>
<keyword evidence="3" id="KW-0645">Protease</keyword>
<dbReference type="InterPro" id="IPR009003">
    <property type="entry name" value="Peptidase_S1_PA"/>
</dbReference>
<keyword evidence="6" id="KW-1015">Disulfide bond</keyword>
<evidence type="ECO:0000256" key="4">
    <source>
        <dbReference type="ARBA" id="ARBA00022801"/>
    </source>
</evidence>
<feature type="non-terminal residue" evidence="9">
    <location>
        <position position="1"/>
    </location>
</feature>
<dbReference type="FunFam" id="2.40.10.10:FF:000002">
    <property type="entry name" value="Transmembrane protease serine"/>
    <property type="match status" value="1"/>
</dbReference>